<dbReference type="EMBL" id="FLQW01005049">
    <property type="protein sequence ID" value="SBS98204.1"/>
    <property type="molecule type" value="Genomic_DNA"/>
</dbReference>
<dbReference type="Proteomes" id="UP000078597">
    <property type="component" value="Unassembled WGS sequence"/>
</dbReference>
<protein>
    <submittedName>
        <fullName evidence="1">Uncharacterized protein</fullName>
    </submittedName>
</protein>
<gene>
    <name evidence="1" type="ORF">PMALA_062740</name>
</gene>
<name>A0A1A8WZ05_PLAMA</name>
<evidence type="ECO:0000313" key="1">
    <source>
        <dbReference type="EMBL" id="SBS98204.1"/>
    </source>
</evidence>
<dbReference type="VEuPathDB" id="PlasmoDB:PmUG01_12068700"/>
<accession>A0A1A8WZ05</accession>
<evidence type="ECO:0000313" key="2">
    <source>
        <dbReference type="Proteomes" id="UP000078597"/>
    </source>
</evidence>
<sequence>NNNYNYKYNYNYNVASNRNSSISAAASVVRSNSFNMDNNFKRNYNINYVSNNYKTIVHGNNHNYTNINSNMRSNIIDNIHNNMKRNNNINTIRNIFSNSSAINSNLINKSNSHYDSQKNKCPEENLLIIADDKKSFNSNHMLNEKMKLFKKRKLKNDYQCSKKNQHTNILKISKINDKMKGKITHLNEKCAVYKCINVDSSDENKS</sequence>
<organism evidence="1 2">
    <name type="scientific">Plasmodium malariae</name>
    <dbReference type="NCBI Taxonomy" id="5858"/>
    <lineage>
        <taxon>Eukaryota</taxon>
        <taxon>Sar</taxon>
        <taxon>Alveolata</taxon>
        <taxon>Apicomplexa</taxon>
        <taxon>Aconoidasida</taxon>
        <taxon>Haemosporida</taxon>
        <taxon>Plasmodiidae</taxon>
        <taxon>Plasmodium</taxon>
        <taxon>Plasmodium (Plasmodium)</taxon>
    </lineage>
</organism>
<feature type="non-terminal residue" evidence="1">
    <location>
        <position position="1"/>
    </location>
</feature>
<reference evidence="2" key="1">
    <citation type="submission" date="2016-05" db="EMBL/GenBank/DDBJ databases">
        <authorList>
            <person name="Naeem Raeece"/>
        </authorList>
    </citation>
    <scope>NUCLEOTIDE SEQUENCE [LARGE SCALE GENOMIC DNA]</scope>
</reference>
<dbReference type="AlphaFoldDB" id="A0A1A8WZ05"/>
<proteinExistence type="predicted"/>